<evidence type="ECO:0000313" key="9">
    <source>
        <dbReference type="Proteomes" id="UP000177097"/>
    </source>
</evidence>
<dbReference type="PANTHER" id="PTHR43758">
    <property type="entry name" value="7,8-DIHYDRO-8-OXOGUANINE TRIPHOSPHATASE"/>
    <property type="match status" value="1"/>
</dbReference>
<dbReference type="Proteomes" id="UP000177097">
    <property type="component" value="Unassembled WGS sequence"/>
</dbReference>
<gene>
    <name evidence="8" type="ORF">A3C17_00700</name>
</gene>
<dbReference type="InterPro" id="IPR015797">
    <property type="entry name" value="NUDIX_hydrolase-like_dom_sf"/>
</dbReference>
<dbReference type="InterPro" id="IPR000086">
    <property type="entry name" value="NUDIX_hydrolase_dom"/>
</dbReference>
<dbReference type="PROSITE" id="PS00893">
    <property type="entry name" value="NUDIX_BOX"/>
    <property type="match status" value="1"/>
</dbReference>
<evidence type="ECO:0000256" key="3">
    <source>
        <dbReference type="ARBA" id="ARBA00022723"/>
    </source>
</evidence>
<keyword evidence="4 6" id="KW-0378">Hydrolase</keyword>
<comment type="caution">
    <text evidence="8">The sequence shown here is derived from an EMBL/GenBank/DDBJ whole genome shotgun (WGS) entry which is preliminary data.</text>
</comment>
<dbReference type="SUPFAM" id="SSF55811">
    <property type="entry name" value="Nudix"/>
    <property type="match status" value="1"/>
</dbReference>
<dbReference type="InterPro" id="IPR020084">
    <property type="entry name" value="NUDIX_hydrolase_CS"/>
</dbReference>
<dbReference type="PANTHER" id="PTHR43758:SF8">
    <property type="entry name" value="8-OXO-DGTP DIPHOSPHATASE YTKD-RELATED"/>
    <property type="match status" value="1"/>
</dbReference>
<dbReference type="PROSITE" id="PS51462">
    <property type="entry name" value="NUDIX"/>
    <property type="match status" value="1"/>
</dbReference>
<name>A0A1F7TYN7_9BACT</name>
<accession>A0A1F7TYN7</accession>
<comment type="similarity">
    <text evidence="2 6">Belongs to the Nudix hydrolase family.</text>
</comment>
<evidence type="ECO:0000256" key="2">
    <source>
        <dbReference type="ARBA" id="ARBA00005582"/>
    </source>
</evidence>
<dbReference type="Pfam" id="PF00293">
    <property type="entry name" value="NUDIX"/>
    <property type="match status" value="1"/>
</dbReference>
<comment type="cofactor">
    <cofactor evidence="1">
        <name>Mg(2+)</name>
        <dbReference type="ChEBI" id="CHEBI:18420"/>
    </cofactor>
</comment>
<keyword evidence="5" id="KW-0460">Magnesium</keyword>
<evidence type="ECO:0000256" key="5">
    <source>
        <dbReference type="ARBA" id="ARBA00022842"/>
    </source>
</evidence>
<dbReference type="AlphaFoldDB" id="A0A1F7TYN7"/>
<protein>
    <recommendedName>
        <fullName evidence="7">Nudix hydrolase domain-containing protein</fullName>
    </recommendedName>
</protein>
<evidence type="ECO:0000256" key="4">
    <source>
        <dbReference type="ARBA" id="ARBA00022801"/>
    </source>
</evidence>
<dbReference type="Gene3D" id="3.90.79.10">
    <property type="entry name" value="Nucleoside Triphosphate Pyrophosphohydrolase"/>
    <property type="match status" value="1"/>
</dbReference>
<organism evidence="8 9">
    <name type="scientific">Candidatus Uhrbacteria bacterium RIFCSPHIGHO2_02_FULL_53_13</name>
    <dbReference type="NCBI Taxonomy" id="1802389"/>
    <lineage>
        <taxon>Bacteria</taxon>
        <taxon>Candidatus Uhriibacteriota</taxon>
    </lineage>
</organism>
<sequence length="142" mass="16050">MADINKSALLILNDDHTKFLVTRKNDITVTQWLLPGGRIEEGESAEQALIREIDEELGCTVYEHTLEFVGEYEAQAAGRPGQYVNIKLFTGKFEGVPEPKSEIKELGWLSRKDEQNEEASEIIRVKLIPDLIARGILHSFIL</sequence>
<dbReference type="GO" id="GO:0016818">
    <property type="term" value="F:hydrolase activity, acting on acid anhydrides, in phosphorus-containing anhydrides"/>
    <property type="evidence" value="ECO:0007669"/>
    <property type="project" value="TreeGrafter"/>
</dbReference>
<dbReference type="InterPro" id="IPR020476">
    <property type="entry name" value="Nudix_hydrolase"/>
</dbReference>
<reference evidence="8 9" key="1">
    <citation type="journal article" date="2016" name="Nat. Commun.">
        <title>Thousands of microbial genomes shed light on interconnected biogeochemical processes in an aquifer system.</title>
        <authorList>
            <person name="Anantharaman K."/>
            <person name="Brown C.T."/>
            <person name="Hug L.A."/>
            <person name="Sharon I."/>
            <person name="Castelle C.J."/>
            <person name="Probst A.J."/>
            <person name="Thomas B.C."/>
            <person name="Singh A."/>
            <person name="Wilkins M.J."/>
            <person name="Karaoz U."/>
            <person name="Brodie E.L."/>
            <person name="Williams K.H."/>
            <person name="Hubbard S.S."/>
            <person name="Banfield J.F."/>
        </authorList>
    </citation>
    <scope>NUCLEOTIDE SEQUENCE [LARGE SCALE GENOMIC DNA]</scope>
</reference>
<evidence type="ECO:0000259" key="7">
    <source>
        <dbReference type="PROSITE" id="PS51462"/>
    </source>
</evidence>
<dbReference type="GO" id="GO:0005737">
    <property type="term" value="C:cytoplasm"/>
    <property type="evidence" value="ECO:0007669"/>
    <property type="project" value="TreeGrafter"/>
</dbReference>
<evidence type="ECO:0000256" key="6">
    <source>
        <dbReference type="RuleBase" id="RU003476"/>
    </source>
</evidence>
<evidence type="ECO:0000256" key="1">
    <source>
        <dbReference type="ARBA" id="ARBA00001946"/>
    </source>
</evidence>
<feature type="domain" description="Nudix hydrolase" evidence="7">
    <location>
        <begin position="2"/>
        <end position="131"/>
    </location>
</feature>
<dbReference type="CDD" id="cd04690">
    <property type="entry name" value="NUDIX_Hydrolase"/>
    <property type="match status" value="1"/>
</dbReference>
<dbReference type="GO" id="GO:0046872">
    <property type="term" value="F:metal ion binding"/>
    <property type="evidence" value="ECO:0007669"/>
    <property type="project" value="UniProtKB-KW"/>
</dbReference>
<dbReference type="STRING" id="1802389.A3C17_00700"/>
<keyword evidence="3" id="KW-0479">Metal-binding</keyword>
<dbReference type="PRINTS" id="PR00502">
    <property type="entry name" value="NUDIXFAMILY"/>
</dbReference>
<dbReference type="EMBL" id="MGDX01000018">
    <property type="protein sequence ID" value="OGL71046.1"/>
    <property type="molecule type" value="Genomic_DNA"/>
</dbReference>
<proteinExistence type="inferred from homology"/>
<evidence type="ECO:0000313" key="8">
    <source>
        <dbReference type="EMBL" id="OGL71046.1"/>
    </source>
</evidence>